<dbReference type="eggNOG" id="COG1495">
    <property type="taxonomic scope" value="Bacteria"/>
</dbReference>
<feature type="transmembrane region" description="Helical" evidence="12">
    <location>
        <begin position="109"/>
        <end position="132"/>
    </location>
</feature>
<evidence type="ECO:0000313" key="14">
    <source>
        <dbReference type="Proteomes" id="UP000016368"/>
    </source>
</evidence>
<dbReference type="Proteomes" id="UP000016368">
    <property type="component" value="Unassembled WGS sequence"/>
</dbReference>
<dbReference type="InterPro" id="IPR003752">
    <property type="entry name" value="DiS_bond_form_DsbB/BdbC"/>
</dbReference>
<keyword evidence="9" id="KW-1015">Disulfide bond</keyword>
<evidence type="ECO:0000256" key="3">
    <source>
        <dbReference type="ARBA" id="ARBA00022448"/>
    </source>
</evidence>
<dbReference type="OrthoDB" id="158402at2"/>
<evidence type="ECO:0000256" key="8">
    <source>
        <dbReference type="ARBA" id="ARBA00023136"/>
    </source>
</evidence>
<accession>F3KQC8</accession>
<keyword evidence="5" id="KW-0249">Electron transport</keyword>
<keyword evidence="3" id="KW-0813">Transport</keyword>
<evidence type="ECO:0000313" key="13">
    <source>
        <dbReference type="EMBL" id="EGI78001.1"/>
    </source>
</evidence>
<dbReference type="SUPFAM" id="SSF158442">
    <property type="entry name" value="DsbB-like"/>
    <property type="match status" value="1"/>
</dbReference>
<dbReference type="GO" id="GO:0016020">
    <property type="term" value="C:membrane"/>
    <property type="evidence" value="ECO:0007669"/>
    <property type="project" value="UniProtKB-SubCell"/>
</dbReference>
<dbReference type="PANTHER" id="PTHR43469">
    <property type="entry name" value="DISULFIDE FORMATION PROTEIN-RELATED"/>
    <property type="match status" value="1"/>
</dbReference>
<evidence type="ECO:0000256" key="6">
    <source>
        <dbReference type="ARBA" id="ARBA00022989"/>
    </source>
</evidence>
<organism evidence="13 14">
    <name type="scientific">Hylemonella gracilis ATCC 19624</name>
    <dbReference type="NCBI Taxonomy" id="887062"/>
    <lineage>
        <taxon>Bacteria</taxon>
        <taxon>Pseudomonadati</taxon>
        <taxon>Pseudomonadota</taxon>
        <taxon>Betaproteobacteria</taxon>
        <taxon>Burkholderiales</taxon>
        <taxon>Comamonadaceae</taxon>
        <taxon>Hylemonella</taxon>
    </lineage>
</organism>
<dbReference type="PIRSF" id="PIRSF036659">
    <property type="entry name" value="BdbC"/>
    <property type="match status" value="1"/>
</dbReference>
<name>F3KQC8_9BURK</name>
<evidence type="ECO:0000256" key="10">
    <source>
        <dbReference type="ARBA" id="ARBA00023186"/>
    </source>
</evidence>
<keyword evidence="11" id="KW-0676">Redox-active center</keyword>
<sequence length="139" mass="14623">MTRSAWLLLFGAASAALIASASALFLGEVMGMTPCTLCWYQRIAMFPLALILGWACMTSDRSGAVYGLLLAVPGLLVAVHHSLLISGLVPQVWAPCGAGSSCLKQDLAWLGGIQLPWLSLLAFALIVALLSLHLKKTSA</sequence>
<comment type="caution">
    <text evidence="13">The sequence shown here is derived from an EMBL/GenBank/DDBJ whole genome shotgun (WGS) entry which is preliminary data.</text>
</comment>
<keyword evidence="8 12" id="KW-0472">Membrane</keyword>
<evidence type="ECO:0000256" key="7">
    <source>
        <dbReference type="ARBA" id="ARBA00023002"/>
    </source>
</evidence>
<dbReference type="InterPro" id="IPR012187">
    <property type="entry name" value="Disulphide_bond_form_BdbC"/>
</dbReference>
<keyword evidence="6 12" id="KW-1133">Transmembrane helix</keyword>
<keyword evidence="7" id="KW-0560">Oxidoreductase</keyword>
<dbReference type="GO" id="GO:0015035">
    <property type="term" value="F:protein-disulfide reductase activity"/>
    <property type="evidence" value="ECO:0007669"/>
    <property type="project" value="InterPro"/>
</dbReference>
<comment type="subcellular location">
    <subcellularLocation>
        <location evidence="1">Membrane</location>
        <topology evidence="1">Multi-pass membrane protein</topology>
    </subcellularLocation>
</comment>
<dbReference type="Pfam" id="PF02600">
    <property type="entry name" value="DsbB"/>
    <property type="match status" value="1"/>
</dbReference>
<evidence type="ECO:0000256" key="4">
    <source>
        <dbReference type="ARBA" id="ARBA00022692"/>
    </source>
</evidence>
<evidence type="ECO:0000256" key="5">
    <source>
        <dbReference type="ARBA" id="ARBA00022982"/>
    </source>
</evidence>
<evidence type="ECO:0000256" key="2">
    <source>
        <dbReference type="ARBA" id="ARBA00007602"/>
    </source>
</evidence>
<protein>
    <submittedName>
        <fullName evidence="13">Disulfide oxidoreductase</fullName>
    </submittedName>
</protein>
<evidence type="ECO:0000256" key="1">
    <source>
        <dbReference type="ARBA" id="ARBA00004141"/>
    </source>
</evidence>
<dbReference type="InterPro" id="IPR023380">
    <property type="entry name" value="DsbB-like_sf"/>
</dbReference>
<proteinExistence type="inferred from homology"/>
<reference evidence="13 14" key="1">
    <citation type="journal article" date="2011" name="EMBO J.">
        <title>Structural diversity of bacterial flagellar motors.</title>
        <authorList>
            <person name="Chen S."/>
            <person name="Beeby M."/>
            <person name="Murphy G.E."/>
            <person name="Leadbetter J.R."/>
            <person name="Hendrixson D.R."/>
            <person name="Briegel A."/>
            <person name="Li Z."/>
            <person name="Shi J."/>
            <person name="Tocheva E.I."/>
            <person name="Muller A."/>
            <person name="Dobro M.J."/>
            <person name="Jensen G.J."/>
        </authorList>
    </citation>
    <scope>NUCLEOTIDE SEQUENCE [LARGE SCALE GENOMIC DNA]</scope>
    <source>
        <strain evidence="13 14">ATCC 19624</strain>
    </source>
</reference>
<evidence type="ECO:0000256" key="9">
    <source>
        <dbReference type="ARBA" id="ARBA00023157"/>
    </source>
</evidence>
<evidence type="ECO:0000256" key="11">
    <source>
        <dbReference type="ARBA" id="ARBA00023284"/>
    </source>
</evidence>
<dbReference type="EMBL" id="AEGR01000036">
    <property type="protein sequence ID" value="EGI78001.1"/>
    <property type="molecule type" value="Genomic_DNA"/>
</dbReference>
<keyword evidence="4 12" id="KW-0812">Transmembrane</keyword>
<comment type="similarity">
    <text evidence="2">Belongs to the DsbB family. BdbC subfamily.</text>
</comment>
<feature type="transmembrane region" description="Helical" evidence="12">
    <location>
        <begin position="64"/>
        <end position="89"/>
    </location>
</feature>
<dbReference type="AlphaFoldDB" id="F3KQC8"/>
<gene>
    <name evidence="13" type="ORF">HGR_03217</name>
</gene>
<keyword evidence="14" id="KW-1185">Reference proteome</keyword>
<feature type="transmembrane region" description="Helical" evidence="12">
    <location>
        <begin position="39"/>
        <end position="57"/>
    </location>
</feature>
<dbReference type="GO" id="GO:0006457">
    <property type="term" value="P:protein folding"/>
    <property type="evidence" value="ECO:0007669"/>
    <property type="project" value="InterPro"/>
</dbReference>
<dbReference type="STRING" id="887062.HGR_03217"/>
<evidence type="ECO:0000256" key="12">
    <source>
        <dbReference type="SAM" id="Phobius"/>
    </source>
</evidence>
<keyword evidence="10" id="KW-0143">Chaperone</keyword>
<dbReference type="Gene3D" id="1.20.1550.10">
    <property type="entry name" value="DsbB-like"/>
    <property type="match status" value="1"/>
</dbReference>
<dbReference type="PANTHER" id="PTHR43469:SF1">
    <property type="entry name" value="SPBETA PROPHAGE-DERIVED DISULFIDE BOND FORMATION PROTEIN B"/>
    <property type="match status" value="1"/>
</dbReference>